<evidence type="ECO:0000313" key="6">
    <source>
        <dbReference type="Proteomes" id="UP000886865"/>
    </source>
</evidence>
<feature type="compositionally biased region" description="Basic and acidic residues" evidence="3">
    <location>
        <begin position="10"/>
        <end position="20"/>
    </location>
</feature>
<dbReference type="InterPro" id="IPR011035">
    <property type="entry name" value="Ribosomal_bL25/Gln-tRNA_synth"/>
</dbReference>
<organism evidence="5 6">
    <name type="scientific">Candidatus Galligastranaerophilus intestinavium</name>
    <dbReference type="NCBI Taxonomy" id="2840836"/>
    <lineage>
        <taxon>Bacteria</taxon>
        <taxon>Candidatus Galligastranaerophilus</taxon>
    </lineage>
</organism>
<reference evidence="5" key="1">
    <citation type="submission" date="2020-10" db="EMBL/GenBank/DDBJ databases">
        <authorList>
            <person name="Gilroy R."/>
        </authorList>
    </citation>
    <scope>NUCLEOTIDE SEQUENCE</scope>
    <source>
        <strain evidence="5">CHK152-2871</strain>
    </source>
</reference>
<dbReference type="GO" id="GO:0003735">
    <property type="term" value="F:structural constituent of ribosome"/>
    <property type="evidence" value="ECO:0007669"/>
    <property type="project" value="InterPro"/>
</dbReference>
<evidence type="ECO:0000259" key="4">
    <source>
        <dbReference type="Pfam" id="PF01386"/>
    </source>
</evidence>
<reference evidence="5" key="2">
    <citation type="journal article" date="2021" name="PeerJ">
        <title>Extensive microbial diversity within the chicken gut microbiome revealed by metagenomics and culture.</title>
        <authorList>
            <person name="Gilroy R."/>
            <person name="Ravi A."/>
            <person name="Getino M."/>
            <person name="Pursley I."/>
            <person name="Horton D.L."/>
            <person name="Alikhan N.F."/>
            <person name="Baker D."/>
            <person name="Gharbi K."/>
            <person name="Hall N."/>
            <person name="Watson M."/>
            <person name="Adriaenssens E.M."/>
            <person name="Foster-Nyarko E."/>
            <person name="Jarju S."/>
            <person name="Secka A."/>
            <person name="Antonio M."/>
            <person name="Oren A."/>
            <person name="Chaudhuri R.R."/>
            <person name="La Ragione R."/>
            <person name="Hildebrand F."/>
            <person name="Pallen M.J."/>
        </authorList>
    </citation>
    <scope>NUCLEOTIDE SEQUENCE</scope>
    <source>
        <strain evidence="5">CHK152-2871</strain>
    </source>
</reference>
<accession>A0A9D1FH51</accession>
<keyword evidence="2" id="KW-0687">Ribonucleoprotein</keyword>
<dbReference type="Proteomes" id="UP000886865">
    <property type="component" value="Unassembled WGS sequence"/>
</dbReference>
<name>A0A9D1FH51_9BACT</name>
<dbReference type="AlphaFoldDB" id="A0A9D1FH51"/>
<gene>
    <name evidence="5" type="ORF">IAA86_01065</name>
</gene>
<feature type="domain" description="Large ribosomal subunit protein bL25 L25" evidence="4">
    <location>
        <begin position="9"/>
        <end position="92"/>
    </location>
</feature>
<sequence>MAESTIIKLNAKERETDKNPRQIRAQGFIPATVYGKGMDSKNVQICAHEFEMSTRNNRDAVFELNVGSEKYNVVIQELQKNYSTNQVLNIEFKLA</sequence>
<protein>
    <recommendedName>
        <fullName evidence="4">Large ribosomal subunit protein bL25 L25 domain-containing protein</fullName>
    </recommendedName>
</protein>
<dbReference type="GO" id="GO:0005840">
    <property type="term" value="C:ribosome"/>
    <property type="evidence" value="ECO:0007669"/>
    <property type="project" value="UniProtKB-KW"/>
</dbReference>
<keyword evidence="1" id="KW-0689">Ribosomal protein</keyword>
<dbReference type="InterPro" id="IPR020056">
    <property type="entry name" value="Rbsml_bL25/Gln-tRNA_synth_N"/>
</dbReference>
<dbReference type="CDD" id="cd00495">
    <property type="entry name" value="Ribosomal_L25_TL5_CTC"/>
    <property type="match status" value="1"/>
</dbReference>
<evidence type="ECO:0000256" key="1">
    <source>
        <dbReference type="ARBA" id="ARBA00022980"/>
    </source>
</evidence>
<evidence type="ECO:0000313" key="5">
    <source>
        <dbReference type="EMBL" id="HIS73592.1"/>
    </source>
</evidence>
<proteinExistence type="predicted"/>
<dbReference type="Pfam" id="PF01386">
    <property type="entry name" value="Ribosomal_L25p"/>
    <property type="match status" value="1"/>
</dbReference>
<dbReference type="EMBL" id="DVJQ01000010">
    <property type="protein sequence ID" value="HIS73592.1"/>
    <property type="molecule type" value="Genomic_DNA"/>
</dbReference>
<dbReference type="SUPFAM" id="SSF50715">
    <property type="entry name" value="Ribosomal protein L25-like"/>
    <property type="match status" value="1"/>
</dbReference>
<dbReference type="InterPro" id="IPR029751">
    <property type="entry name" value="Ribosomal_L25_dom"/>
</dbReference>
<evidence type="ECO:0000256" key="3">
    <source>
        <dbReference type="SAM" id="MobiDB-lite"/>
    </source>
</evidence>
<dbReference type="GO" id="GO:0006412">
    <property type="term" value="P:translation"/>
    <property type="evidence" value="ECO:0007669"/>
    <property type="project" value="InterPro"/>
</dbReference>
<dbReference type="GO" id="GO:1990904">
    <property type="term" value="C:ribonucleoprotein complex"/>
    <property type="evidence" value="ECO:0007669"/>
    <property type="project" value="UniProtKB-KW"/>
</dbReference>
<feature type="region of interest" description="Disordered" evidence="3">
    <location>
        <begin position="1"/>
        <end position="20"/>
    </location>
</feature>
<evidence type="ECO:0000256" key="2">
    <source>
        <dbReference type="ARBA" id="ARBA00023274"/>
    </source>
</evidence>
<comment type="caution">
    <text evidence="5">The sequence shown here is derived from an EMBL/GenBank/DDBJ whole genome shotgun (WGS) entry which is preliminary data.</text>
</comment>
<dbReference type="Gene3D" id="2.40.240.10">
    <property type="entry name" value="Ribosomal Protein L25, Chain P"/>
    <property type="match status" value="1"/>
</dbReference>